<dbReference type="EMBL" id="BOQL01000044">
    <property type="protein sequence ID" value="GIM73429.1"/>
    <property type="molecule type" value="Genomic_DNA"/>
</dbReference>
<evidence type="ECO:0000313" key="2">
    <source>
        <dbReference type="Proteomes" id="UP000681340"/>
    </source>
</evidence>
<protein>
    <recommendedName>
        <fullName evidence="3">Pyridoxamine 5'-phosphate oxidase</fullName>
    </recommendedName>
</protein>
<evidence type="ECO:0000313" key="1">
    <source>
        <dbReference type="EMBL" id="GIM73429.1"/>
    </source>
</evidence>
<comment type="caution">
    <text evidence="1">The sequence shown here is derived from an EMBL/GenBank/DDBJ whole genome shotgun (WGS) entry which is preliminary data.</text>
</comment>
<organism evidence="1 2">
    <name type="scientific">Actinoplanes auranticolor</name>
    <dbReference type="NCBI Taxonomy" id="47988"/>
    <lineage>
        <taxon>Bacteria</taxon>
        <taxon>Bacillati</taxon>
        <taxon>Actinomycetota</taxon>
        <taxon>Actinomycetes</taxon>
        <taxon>Micromonosporales</taxon>
        <taxon>Micromonosporaceae</taxon>
        <taxon>Actinoplanes</taxon>
    </lineage>
</organism>
<reference evidence="1" key="1">
    <citation type="submission" date="2021-03" db="EMBL/GenBank/DDBJ databases">
        <title>Whole genome shotgun sequence of Actinoplanes auranticolor NBRC 12245.</title>
        <authorList>
            <person name="Komaki H."/>
            <person name="Tamura T."/>
        </authorList>
    </citation>
    <scope>NUCLEOTIDE SEQUENCE</scope>
    <source>
        <strain evidence="1">NBRC 12245</strain>
    </source>
</reference>
<proteinExistence type="predicted"/>
<dbReference type="RefSeq" id="WP_212991526.1">
    <property type="nucleotide sequence ID" value="NZ_BAABEA010000054.1"/>
</dbReference>
<keyword evidence="2" id="KW-1185">Reference proteome</keyword>
<name>A0A919SKX2_9ACTN</name>
<dbReference type="AlphaFoldDB" id="A0A919SKX2"/>
<accession>A0A919SKX2</accession>
<evidence type="ECO:0008006" key="3">
    <source>
        <dbReference type="Google" id="ProtNLM"/>
    </source>
</evidence>
<dbReference type="InterPro" id="IPR012349">
    <property type="entry name" value="Split_barrel_FMN-bd"/>
</dbReference>
<dbReference type="SUPFAM" id="SSF50475">
    <property type="entry name" value="FMN-binding split barrel"/>
    <property type="match status" value="1"/>
</dbReference>
<gene>
    <name evidence="1" type="ORF">Aau02nite_55990</name>
</gene>
<sequence length="299" mass="32606">MLRSDHPLARIVDAYRTAEFATLTSDGTPIAWPTAIVRNEDGKILVTTSLAFPQKALNVRRDGRVALLLSDPTASGLADPPQILIRGTATCPEQIHTAPEGDLGRLWVSLFERQPIVRAYLRAGARRFTDWYFMRLLITVTPTEITTAPRPADGPGITGGTLLGAQALTGYGTAVLAATDRDGAPVLRRTTITSTADGYGIELDDDTAITPGTASLLVHRHDEKLSALHNAVLRGTLTRTGSGWVLAPERLIQPMGRGPRDMLRTVQSCRKATRRYLDRRGLARPVIPWAAYRELTGKR</sequence>
<dbReference type="Gene3D" id="2.30.110.10">
    <property type="entry name" value="Electron Transport, Fmn-binding Protein, Chain A"/>
    <property type="match status" value="1"/>
</dbReference>
<dbReference type="Proteomes" id="UP000681340">
    <property type="component" value="Unassembled WGS sequence"/>
</dbReference>